<dbReference type="GO" id="GO:0008360">
    <property type="term" value="P:regulation of cell shape"/>
    <property type="evidence" value="ECO:0007669"/>
    <property type="project" value="UniProtKB-KW"/>
</dbReference>
<keyword evidence="13" id="KW-0961">Cell wall biogenesis/degradation</keyword>
<keyword evidence="10 23" id="KW-1133">Transmembrane helix</keyword>
<dbReference type="GO" id="GO:0051301">
    <property type="term" value="P:cell division"/>
    <property type="evidence" value="ECO:0007669"/>
    <property type="project" value="UniProtKB-KW"/>
</dbReference>
<keyword evidence="3" id="KW-1003">Cell membrane</keyword>
<feature type="region of interest" description="Disordered" evidence="22">
    <location>
        <begin position="35"/>
        <end position="61"/>
    </location>
</feature>
<evidence type="ECO:0000256" key="19">
    <source>
        <dbReference type="ARBA" id="ARBA00044770"/>
    </source>
</evidence>
<keyword evidence="7 23" id="KW-0812">Transmembrane</keyword>
<feature type="transmembrane region" description="Helical" evidence="23">
    <location>
        <begin position="239"/>
        <end position="256"/>
    </location>
</feature>
<dbReference type="GO" id="GO:0009252">
    <property type="term" value="P:peptidoglycan biosynthetic process"/>
    <property type="evidence" value="ECO:0007669"/>
    <property type="project" value="UniProtKB-KW"/>
</dbReference>
<dbReference type="GO" id="GO:0008955">
    <property type="term" value="F:peptidoglycan glycosyltransferase activity"/>
    <property type="evidence" value="ECO:0007669"/>
    <property type="project" value="UniProtKB-EC"/>
</dbReference>
<comment type="caution">
    <text evidence="24">The sequence shown here is derived from an EMBL/GenBank/DDBJ whole genome shotgun (WGS) entry which is preliminary data.</text>
</comment>
<feature type="transmembrane region" description="Helical" evidence="23">
    <location>
        <begin position="347"/>
        <end position="370"/>
    </location>
</feature>
<feature type="transmembrane region" description="Helical" evidence="23">
    <location>
        <begin position="413"/>
        <end position="434"/>
    </location>
</feature>
<dbReference type="PANTHER" id="PTHR30474:SF2">
    <property type="entry name" value="PEPTIDOGLYCAN GLYCOSYLTRANSFERASE FTSW-RELATED"/>
    <property type="match status" value="1"/>
</dbReference>
<evidence type="ECO:0000313" key="24">
    <source>
        <dbReference type="EMBL" id="PXA65432.1"/>
    </source>
</evidence>
<dbReference type="GO" id="GO:0015648">
    <property type="term" value="F:lipid-linked peptidoglycan transporter activity"/>
    <property type="evidence" value="ECO:0007669"/>
    <property type="project" value="TreeGrafter"/>
</dbReference>
<reference evidence="24 25" key="1">
    <citation type="submission" date="2018-05" db="EMBL/GenBank/DDBJ databases">
        <title>Genetic diversity of glacier-inhabiting Cryobacterium bacteria in China and description of Cryobacterium mengkeensis sp. nov. and Arthrobacter glacialis sp. nov.</title>
        <authorList>
            <person name="Liu Q."/>
            <person name="Xin Y.-H."/>
        </authorList>
    </citation>
    <scope>NUCLEOTIDE SEQUENCE [LARGE SCALE GENOMIC DNA]</scope>
    <source>
        <strain evidence="24 25">GP3</strain>
    </source>
</reference>
<evidence type="ECO:0000256" key="8">
    <source>
        <dbReference type="ARBA" id="ARBA00022960"/>
    </source>
</evidence>
<feature type="transmembrane region" description="Helical" evidence="23">
    <location>
        <begin position="191"/>
        <end position="208"/>
    </location>
</feature>
<evidence type="ECO:0000256" key="4">
    <source>
        <dbReference type="ARBA" id="ARBA00022618"/>
    </source>
</evidence>
<evidence type="ECO:0000256" key="2">
    <source>
        <dbReference type="ARBA" id="ARBA00004752"/>
    </source>
</evidence>
<protein>
    <recommendedName>
        <fullName evidence="17">Probable peptidoglycan glycosyltransferase FtsW</fullName>
        <ecNumber evidence="19">2.4.99.28</ecNumber>
    </recommendedName>
    <alternativeName>
        <fullName evidence="18">Cell division protein FtsW</fullName>
    </alternativeName>
    <alternativeName>
        <fullName evidence="15">Cell wall polymerase</fullName>
    </alternativeName>
    <alternativeName>
        <fullName evidence="14">Peptidoglycan polymerase</fullName>
    </alternativeName>
</protein>
<keyword evidence="4" id="KW-0132">Cell division</keyword>
<evidence type="ECO:0000256" key="13">
    <source>
        <dbReference type="ARBA" id="ARBA00023316"/>
    </source>
</evidence>
<evidence type="ECO:0000256" key="1">
    <source>
        <dbReference type="ARBA" id="ARBA00004651"/>
    </source>
</evidence>
<keyword evidence="25" id="KW-1185">Reference proteome</keyword>
<dbReference type="InterPro" id="IPR001182">
    <property type="entry name" value="FtsW/RodA"/>
</dbReference>
<dbReference type="GO" id="GO:0005886">
    <property type="term" value="C:plasma membrane"/>
    <property type="evidence" value="ECO:0007669"/>
    <property type="project" value="UniProtKB-SubCell"/>
</dbReference>
<keyword evidence="11 23" id="KW-0472">Membrane</keyword>
<name>A0A2V3DR03_9MICC</name>
<evidence type="ECO:0000313" key="25">
    <source>
        <dbReference type="Proteomes" id="UP000246303"/>
    </source>
</evidence>
<dbReference type="InterPro" id="IPR013437">
    <property type="entry name" value="FtsW"/>
</dbReference>
<proteinExistence type="inferred from homology"/>
<evidence type="ECO:0000256" key="11">
    <source>
        <dbReference type="ARBA" id="ARBA00023136"/>
    </source>
</evidence>
<comment type="subcellular location">
    <subcellularLocation>
        <location evidence="1">Cell membrane</location>
        <topology evidence="1">Multi-pass membrane protein</topology>
    </subcellularLocation>
</comment>
<evidence type="ECO:0000256" key="21">
    <source>
        <dbReference type="ARBA" id="ARBA00049966"/>
    </source>
</evidence>
<keyword evidence="12" id="KW-0131">Cell cycle</keyword>
<organism evidence="24 25">
    <name type="scientific">Arthrobacter psychrochitiniphilus</name>
    <dbReference type="NCBI Taxonomy" id="291045"/>
    <lineage>
        <taxon>Bacteria</taxon>
        <taxon>Bacillati</taxon>
        <taxon>Actinomycetota</taxon>
        <taxon>Actinomycetes</taxon>
        <taxon>Micrococcales</taxon>
        <taxon>Micrococcaceae</taxon>
        <taxon>Arthrobacter</taxon>
    </lineage>
</organism>
<dbReference type="RefSeq" id="WP_110106041.1">
    <property type="nucleotide sequence ID" value="NZ_JACBZZ010000001.1"/>
</dbReference>
<evidence type="ECO:0000256" key="16">
    <source>
        <dbReference type="ARBA" id="ARBA00038053"/>
    </source>
</evidence>
<comment type="catalytic activity">
    <reaction evidence="20">
        <text>[GlcNAc-(1-&gt;4)-Mur2Ac(oyl-L-Ala-gamma-D-Glu-L-Lys-D-Ala-D-Ala)](n)-di-trans,octa-cis-undecaprenyl diphosphate + beta-D-GlcNAc-(1-&gt;4)-Mur2Ac(oyl-L-Ala-gamma-D-Glu-L-Lys-D-Ala-D-Ala)-di-trans,octa-cis-undecaprenyl diphosphate = [GlcNAc-(1-&gt;4)-Mur2Ac(oyl-L-Ala-gamma-D-Glu-L-Lys-D-Ala-D-Ala)](n+1)-di-trans,octa-cis-undecaprenyl diphosphate + di-trans,octa-cis-undecaprenyl diphosphate + H(+)</text>
        <dbReference type="Rhea" id="RHEA:23708"/>
        <dbReference type="Rhea" id="RHEA-COMP:9602"/>
        <dbReference type="Rhea" id="RHEA-COMP:9603"/>
        <dbReference type="ChEBI" id="CHEBI:15378"/>
        <dbReference type="ChEBI" id="CHEBI:58405"/>
        <dbReference type="ChEBI" id="CHEBI:60033"/>
        <dbReference type="ChEBI" id="CHEBI:78435"/>
        <dbReference type="EC" id="2.4.99.28"/>
    </reaction>
</comment>
<dbReference type="OrthoDB" id="9768187at2"/>
<comment type="function">
    <text evidence="21">Peptidoglycan polymerase that is essential for cell division.</text>
</comment>
<evidence type="ECO:0000256" key="9">
    <source>
        <dbReference type="ARBA" id="ARBA00022984"/>
    </source>
</evidence>
<keyword evidence="9" id="KW-0573">Peptidoglycan synthesis</keyword>
<evidence type="ECO:0000256" key="22">
    <source>
        <dbReference type="SAM" id="MobiDB-lite"/>
    </source>
</evidence>
<dbReference type="EMBL" id="QHLZ01000005">
    <property type="protein sequence ID" value="PXA65432.1"/>
    <property type="molecule type" value="Genomic_DNA"/>
</dbReference>
<feature type="transmembrane region" description="Helical" evidence="23">
    <location>
        <begin position="263"/>
        <end position="281"/>
    </location>
</feature>
<dbReference type="PANTHER" id="PTHR30474">
    <property type="entry name" value="CELL CYCLE PROTEIN"/>
    <property type="match status" value="1"/>
</dbReference>
<feature type="transmembrane region" description="Helical" evidence="23">
    <location>
        <begin position="126"/>
        <end position="143"/>
    </location>
</feature>
<accession>A0A2V3DR03</accession>
<dbReference type="AlphaFoldDB" id="A0A2V3DR03"/>
<evidence type="ECO:0000256" key="6">
    <source>
        <dbReference type="ARBA" id="ARBA00022679"/>
    </source>
</evidence>
<dbReference type="InterPro" id="IPR018365">
    <property type="entry name" value="Cell_cycle_FtsW-rel_CS"/>
</dbReference>
<sequence length="446" mass="46780">MAKTPAQPRSSAKSMPAMAIDGAVSAQDAAKVSVAEKGSPARGKASLGSAVKSGAGAKGGGPVRKPLARYRNWFNSKVGKPTASYYWIIGTAIALTMIGRMTVLSASTAETISKGQDPYDLFIKESGFAVVGLVLMFLLSCVPRNRWKKFAPFLLGLAVLLLILVFTPLGVNVQGNLNWLSIAGLQFQPSEAAKLALAIWMGAVLAAKGRLLRKLVHVLVPAAIGAGAIILLILLGHDLGTAVIVGMMVIAGLWFAGVPKRFLALAMGAAAIVVVISNLTSDNRTGRFASWLGDCSAPGACDQYLNGAYALASGGWFGVGLGQSRQKWNWIPEAHNDFIFAIIGEEFGLLGSILIVGLYAVLAFSIFRVINSRNDPFSRIVCGMILTWIIGQAIVNIGVVVGLLPVFGVPLPLISYGGTALIMVLAGVGVVLSFSRTEPESSLKTS</sequence>
<comment type="similarity">
    <text evidence="16">Belongs to the SEDS family. FtsW subfamily.</text>
</comment>
<feature type="transmembrane region" description="Helical" evidence="23">
    <location>
        <begin position="85"/>
        <end position="106"/>
    </location>
</feature>
<gene>
    <name evidence="24" type="primary">ftsW</name>
    <name evidence="24" type="ORF">CVS29_09210</name>
</gene>
<comment type="pathway">
    <text evidence="2">Cell wall biogenesis; peptidoglycan biosynthesis.</text>
</comment>
<evidence type="ECO:0000256" key="10">
    <source>
        <dbReference type="ARBA" id="ARBA00022989"/>
    </source>
</evidence>
<dbReference type="GO" id="GO:0071555">
    <property type="term" value="P:cell wall organization"/>
    <property type="evidence" value="ECO:0007669"/>
    <property type="project" value="UniProtKB-KW"/>
</dbReference>
<dbReference type="Proteomes" id="UP000246303">
    <property type="component" value="Unassembled WGS sequence"/>
</dbReference>
<evidence type="ECO:0000256" key="14">
    <source>
        <dbReference type="ARBA" id="ARBA00032370"/>
    </source>
</evidence>
<dbReference type="Pfam" id="PF01098">
    <property type="entry name" value="FTSW_RODA_SPOVE"/>
    <property type="match status" value="1"/>
</dbReference>
<evidence type="ECO:0000256" key="3">
    <source>
        <dbReference type="ARBA" id="ARBA00022475"/>
    </source>
</evidence>
<dbReference type="GO" id="GO:0032153">
    <property type="term" value="C:cell division site"/>
    <property type="evidence" value="ECO:0007669"/>
    <property type="project" value="TreeGrafter"/>
</dbReference>
<evidence type="ECO:0000256" key="15">
    <source>
        <dbReference type="ARBA" id="ARBA00033270"/>
    </source>
</evidence>
<feature type="transmembrane region" description="Helical" evidence="23">
    <location>
        <begin position="150"/>
        <end position="171"/>
    </location>
</feature>
<evidence type="ECO:0000256" key="20">
    <source>
        <dbReference type="ARBA" id="ARBA00049902"/>
    </source>
</evidence>
<keyword evidence="8" id="KW-0133">Cell shape</keyword>
<keyword evidence="6" id="KW-0808">Transferase</keyword>
<dbReference type="EC" id="2.4.99.28" evidence="19"/>
<dbReference type="PROSITE" id="PS00428">
    <property type="entry name" value="FTSW_RODA_SPOVE"/>
    <property type="match status" value="1"/>
</dbReference>
<keyword evidence="5" id="KW-0328">Glycosyltransferase</keyword>
<evidence type="ECO:0000256" key="18">
    <source>
        <dbReference type="ARBA" id="ARBA00041418"/>
    </source>
</evidence>
<feature type="transmembrane region" description="Helical" evidence="23">
    <location>
        <begin position="382"/>
        <end position="407"/>
    </location>
</feature>
<evidence type="ECO:0000256" key="23">
    <source>
        <dbReference type="SAM" id="Phobius"/>
    </source>
</evidence>
<evidence type="ECO:0000256" key="17">
    <source>
        <dbReference type="ARBA" id="ARBA00041185"/>
    </source>
</evidence>
<feature type="compositionally biased region" description="Low complexity" evidence="22">
    <location>
        <begin position="43"/>
        <end position="55"/>
    </location>
</feature>
<evidence type="ECO:0000256" key="7">
    <source>
        <dbReference type="ARBA" id="ARBA00022692"/>
    </source>
</evidence>
<feature type="transmembrane region" description="Helical" evidence="23">
    <location>
        <begin position="215"/>
        <end position="233"/>
    </location>
</feature>
<evidence type="ECO:0000256" key="5">
    <source>
        <dbReference type="ARBA" id="ARBA00022676"/>
    </source>
</evidence>
<dbReference type="NCBIfam" id="TIGR02614">
    <property type="entry name" value="ftsW"/>
    <property type="match status" value="1"/>
</dbReference>
<evidence type="ECO:0000256" key="12">
    <source>
        <dbReference type="ARBA" id="ARBA00023306"/>
    </source>
</evidence>